<reference evidence="3" key="1">
    <citation type="submission" date="2021-02" db="EMBL/GenBank/DDBJ databases">
        <authorList>
            <person name="Palmer J.M."/>
        </authorList>
    </citation>
    <scope>NUCLEOTIDE SEQUENCE</scope>
    <source>
        <strain evidence="3">SCRP734</strain>
    </source>
</reference>
<evidence type="ECO:0000313" key="4">
    <source>
        <dbReference type="Proteomes" id="UP000694044"/>
    </source>
</evidence>
<protein>
    <recommendedName>
        <fullName evidence="2">UCH catalytic domain-containing protein</fullName>
    </recommendedName>
</protein>
<comment type="caution">
    <text evidence="1">Lacks conserved residue(s) required for the propagation of feature annotation.</text>
</comment>
<dbReference type="GO" id="GO:0004843">
    <property type="term" value="F:cysteine-type deubiquitinase activity"/>
    <property type="evidence" value="ECO:0007669"/>
    <property type="project" value="InterPro"/>
</dbReference>
<dbReference type="EMBL" id="JAGDFM010000594">
    <property type="protein sequence ID" value="KAG7376979.1"/>
    <property type="molecule type" value="Genomic_DNA"/>
</dbReference>
<sequence>MGFPANEFRFCDVLSTEDSALAMVPSSVVAVILLYPTERGRHGDDLREILSLAPGSFYLDKLFSKTKTKTPEEIWKCFEEDDELELFFTAVQRKQASRSNWKMQMIPTSTHFVCFRFA</sequence>
<dbReference type="InterPro" id="IPR001578">
    <property type="entry name" value="Peptidase_C12_UCH"/>
</dbReference>
<evidence type="ECO:0000313" key="3">
    <source>
        <dbReference type="EMBL" id="KAG7376979.1"/>
    </source>
</evidence>
<accession>A0A8T1VA55</accession>
<dbReference type="PROSITE" id="PS52048">
    <property type="entry name" value="UCH_DOMAIN"/>
    <property type="match status" value="1"/>
</dbReference>
<feature type="domain" description="UCH catalytic" evidence="2">
    <location>
        <begin position="1"/>
        <end position="118"/>
    </location>
</feature>
<evidence type="ECO:0000259" key="2">
    <source>
        <dbReference type="PROSITE" id="PS52048"/>
    </source>
</evidence>
<evidence type="ECO:0000256" key="1">
    <source>
        <dbReference type="PROSITE-ProRule" id="PRU01393"/>
    </source>
</evidence>
<dbReference type="GO" id="GO:0006511">
    <property type="term" value="P:ubiquitin-dependent protein catabolic process"/>
    <property type="evidence" value="ECO:0007669"/>
    <property type="project" value="InterPro"/>
</dbReference>
<proteinExistence type="inferred from homology"/>
<gene>
    <name evidence="3" type="ORF">PHYPSEUDO_012357</name>
</gene>
<name>A0A8T1VA55_9STRA</name>
<dbReference type="Proteomes" id="UP000694044">
    <property type="component" value="Unassembled WGS sequence"/>
</dbReference>
<organism evidence="3 4">
    <name type="scientific">Phytophthora pseudosyringae</name>
    <dbReference type="NCBI Taxonomy" id="221518"/>
    <lineage>
        <taxon>Eukaryota</taxon>
        <taxon>Sar</taxon>
        <taxon>Stramenopiles</taxon>
        <taxon>Oomycota</taxon>
        <taxon>Peronosporomycetes</taxon>
        <taxon>Peronosporales</taxon>
        <taxon>Peronosporaceae</taxon>
        <taxon>Phytophthora</taxon>
    </lineage>
</organism>
<dbReference type="OrthoDB" id="427186at2759"/>
<keyword evidence="4" id="KW-1185">Reference proteome</keyword>
<comment type="similarity">
    <text evidence="1">Belongs to the peptidase C12 family.</text>
</comment>
<dbReference type="AlphaFoldDB" id="A0A8T1VA55"/>
<comment type="caution">
    <text evidence="3">The sequence shown here is derived from an EMBL/GenBank/DDBJ whole genome shotgun (WGS) entry which is preliminary data.</text>
</comment>